<dbReference type="PANTHER" id="PTHR39209">
    <property type="match status" value="1"/>
</dbReference>
<protein>
    <recommendedName>
        <fullName evidence="1">B3/B4 tRNA-binding domain-containing protein</fullName>
    </recommendedName>
</protein>
<accession>A0ABR9ZQC3</accession>
<evidence type="ECO:0000313" key="3">
    <source>
        <dbReference type="Proteomes" id="UP000614200"/>
    </source>
</evidence>
<feature type="domain" description="B3/B4 tRNA-binding" evidence="1">
    <location>
        <begin position="63"/>
        <end position="216"/>
    </location>
</feature>
<dbReference type="SUPFAM" id="SSF56037">
    <property type="entry name" value="PheT/TilS domain"/>
    <property type="match status" value="1"/>
</dbReference>
<dbReference type="InterPro" id="IPR020825">
    <property type="entry name" value="Phe-tRNA_synthase-like_B3/B4"/>
</dbReference>
<dbReference type="Proteomes" id="UP000614200">
    <property type="component" value="Unassembled WGS sequence"/>
</dbReference>
<dbReference type="PANTHER" id="PTHR39209:SF2">
    <property type="entry name" value="CYTOPLASMIC PROTEIN"/>
    <property type="match status" value="1"/>
</dbReference>
<organism evidence="2 3">
    <name type="scientific">Fusibacter ferrireducens</name>
    <dbReference type="NCBI Taxonomy" id="2785058"/>
    <lineage>
        <taxon>Bacteria</taxon>
        <taxon>Bacillati</taxon>
        <taxon>Bacillota</taxon>
        <taxon>Clostridia</taxon>
        <taxon>Eubacteriales</taxon>
        <taxon>Eubacteriales Family XII. Incertae Sedis</taxon>
        <taxon>Fusibacter</taxon>
    </lineage>
</organism>
<name>A0ABR9ZQC3_9FIRM</name>
<dbReference type="Pfam" id="PF03483">
    <property type="entry name" value="B3_4"/>
    <property type="match status" value="1"/>
</dbReference>
<gene>
    <name evidence="2" type="ORF">ISU02_06000</name>
</gene>
<evidence type="ECO:0000313" key="2">
    <source>
        <dbReference type="EMBL" id="MBF4692660.1"/>
    </source>
</evidence>
<dbReference type="EMBL" id="JADKNH010000003">
    <property type="protein sequence ID" value="MBF4692660.1"/>
    <property type="molecule type" value="Genomic_DNA"/>
</dbReference>
<evidence type="ECO:0000259" key="1">
    <source>
        <dbReference type="SMART" id="SM00873"/>
    </source>
</evidence>
<dbReference type="Gene3D" id="3.50.40.10">
    <property type="entry name" value="Phenylalanyl-trna Synthetase, Chain B, domain 3"/>
    <property type="match status" value="1"/>
</dbReference>
<dbReference type="SMART" id="SM00873">
    <property type="entry name" value="B3_4"/>
    <property type="match status" value="1"/>
</dbReference>
<sequence length="235" mass="26808">MKYTVNPWIFECNPDIIFGIVIGKGLKNSETSESDTLELEAAERLLRERVSIDEIKTHPDFLVYRNALTNVGINPNKFMNSVEAMGKRVIKGDQLPRINALVDLCNTLSLKNMISLGGHDLADIDADLMVRKSVVGDEFLPFGKEAFEQVPPDEVVFTSGNKIQTRQWLWRQSELGKMTLDTKDVFFQMVGFKGEHLHKLQETVNALETLIETRFEGTYETFFVDAEHNAIEFKY</sequence>
<reference evidence="2 3" key="1">
    <citation type="submission" date="2020-11" db="EMBL/GenBank/DDBJ databases">
        <title>Fusibacter basophilias sp. nov.</title>
        <authorList>
            <person name="Qiu D."/>
        </authorList>
    </citation>
    <scope>NUCLEOTIDE SEQUENCE [LARGE SCALE GENOMIC DNA]</scope>
    <source>
        <strain evidence="2 3">Q10-2</strain>
    </source>
</reference>
<comment type="caution">
    <text evidence="2">The sequence shown here is derived from an EMBL/GenBank/DDBJ whole genome shotgun (WGS) entry which is preliminary data.</text>
</comment>
<dbReference type="RefSeq" id="WP_194700901.1">
    <property type="nucleotide sequence ID" value="NZ_JADKNH010000003.1"/>
</dbReference>
<dbReference type="InterPro" id="IPR005146">
    <property type="entry name" value="B3/B4_tRNA-bd"/>
</dbReference>
<proteinExistence type="predicted"/>
<keyword evidence="3" id="KW-1185">Reference proteome</keyword>